<evidence type="ECO:0000313" key="7">
    <source>
        <dbReference type="Proteomes" id="UP001501940"/>
    </source>
</evidence>
<evidence type="ECO:0008006" key="8">
    <source>
        <dbReference type="Google" id="ProtNLM"/>
    </source>
</evidence>
<reference evidence="6" key="2">
    <citation type="submission" date="2025-08" db="UniProtKB">
        <authorList>
            <consortium name="Ensembl"/>
        </authorList>
    </citation>
    <scope>IDENTIFICATION</scope>
</reference>
<name>A0AAQ5ZI30_AMPOC</name>
<proteinExistence type="predicted"/>
<sequence>MFAVFVTLLCLMSVGHSAPLVCEQLVKPLDQLDLQHLMGKWAVIAGSLKNSDSAQHFNRTDSVTVDIQNSTYIQASRVDDTCQYRSHNFQGGNLLTLREGNFNFTGTLLNTSCSDCLVMTLDLETHNYKSVDVYFLSKRRQLEPKEVEEFTAQVECLNMPPPIVMDPTKELCPTEGSTDQRLFL</sequence>
<evidence type="ECO:0000256" key="5">
    <source>
        <dbReference type="SAM" id="SignalP"/>
    </source>
</evidence>
<dbReference type="InterPro" id="IPR012674">
    <property type="entry name" value="Calycin"/>
</dbReference>
<feature type="chain" id="PRO_5043355479" description="Apolipoprotein M" evidence="5">
    <location>
        <begin position="18"/>
        <end position="184"/>
    </location>
</feature>
<comment type="subcellular location">
    <subcellularLocation>
        <location evidence="1">Secreted</location>
    </subcellularLocation>
</comment>
<dbReference type="PANTHER" id="PTHR11967">
    <property type="entry name" value="ALPHA-1-ACID GLYCOPROTEIN"/>
    <property type="match status" value="1"/>
</dbReference>
<keyword evidence="7" id="KW-1185">Reference proteome</keyword>
<protein>
    <recommendedName>
        <fullName evidence="8">Apolipoprotein M</fullName>
    </recommendedName>
</protein>
<evidence type="ECO:0000256" key="4">
    <source>
        <dbReference type="ARBA" id="ARBA00023180"/>
    </source>
</evidence>
<evidence type="ECO:0000256" key="2">
    <source>
        <dbReference type="ARBA" id="ARBA00022525"/>
    </source>
</evidence>
<accession>A0AAQ5ZI30</accession>
<reference evidence="6 7" key="1">
    <citation type="submission" date="2022-01" db="EMBL/GenBank/DDBJ databases">
        <title>A chromosome-scale genome assembly of the false clownfish, Amphiprion ocellaris.</title>
        <authorList>
            <person name="Ryu T."/>
        </authorList>
    </citation>
    <scope>NUCLEOTIDE SEQUENCE [LARGE SCALE GENOMIC DNA]</scope>
</reference>
<feature type="signal peptide" evidence="5">
    <location>
        <begin position="1"/>
        <end position="17"/>
    </location>
</feature>
<evidence type="ECO:0000256" key="3">
    <source>
        <dbReference type="ARBA" id="ARBA00022729"/>
    </source>
</evidence>
<dbReference type="SUPFAM" id="SSF50814">
    <property type="entry name" value="Lipocalins"/>
    <property type="match status" value="1"/>
</dbReference>
<evidence type="ECO:0000256" key="1">
    <source>
        <dbReference type="ARBA" id="ARBA00004613"/>
    </source>
</evidence>
<dbReference type="Proteomes" id="UP001501940">
    <property type="component" value="Chromosome 4"/>
</dbReference>
<keyword evidence="3 5" id="KW-0732">Signal</keyword>
<dbReference type="Ensembl" id="ENSAOCT00000036979.1">
    <property type="protein sequence ID" value="ENSAOCP00000063455.1"/>
    <property type="gene ID" value="ENSAOCG00000033705.1"/>
</dbReference>
<dbReference type="GO" id="GO:0005576">
    <property type="term" value="C:extracellular region"/>
    <property type="evidence" value="ECO:0007669"/>
    <property type="project" value="UniProtKB-SubCell"/>
</dbReference>
<keyword evidence="4" id="KW-0325">Glycoprotein</keyword>
<dbReference type="Gene3D" id="2.40.128.20">
    <property type="match status" value="1"/>
</dbReference>
<reference evidence="6" key="3">
    <citation type="submission" date="2025-09" db="UniProtKB">
        <authorList>
            <consortium name="Ensembl"/>
        </authorList>
    </citation>
    <scope>IDENTIFICATION</scope>
</reference>
<dbReference type="PANTHER" id="PTHR11967:SF2">
    <property type="entry name" value="ALPHA-1-ACID GLYCOPROTEIN 1"/>
    <property type="match status" value="1"/>
</dbReference>
<keyword evidence="2" id="KW-0964">Secreted</keyword>
<organism evidence="6 7">
    <name type="scientific">Amphiprion ocellaris</name>
    <name type="common">Clown anemonefish</name>
    <dbReference type="NCBI Taxonomy" id="80972"/>
    <lineage>
        <taxon>Eukaryota</taxon>
        <taxon>Metazoa</taxon>
        <taxon>Chordata</taxon>
        <taxon>Craniata</taxon>
        <taxon>Vertebrata</taxon>
        <taxon>Euteleostomi</taxon>
        <taxon>Actinopterygii</taxon>
        <taxon>Neopterygii</taxon>
        <taxon>Teleostei</taxon>
        <taxon>Neoteleostei</taxon>
        <taxon>Acanthomorphata</taxon>
        <taxon>Ovalentaria</taxon>
        <taxon>Pomacentridae</taxon>
        <taxon>Amphiprion</taxon>
    </lineage>
</organism>
<dbReference type="AlphaFoldDB" id="A0AAQ5ZI30"/>
<evidence type="ECO:0000313" key="6">
    <source>
        <dbReference type="Ensembl" id="ENSAOCP00000063455.1"/>
    </source>
</evidence>
<dbReference type="GeneTree" id="ENSGT00940000166223"/>